<evidence type="ECO:0000256" key="14">
    <source>
        <dbReference type="ARBA" id="ARBA00025153"/>
    </source>
</evidence>
<evidence type="ECO:0000256" key="16">
    <source>
        <dbReference type="ARBA" id="ARBA00049209"/>
    </source>
</evidence>
<dbReference type="InterPro" id="IPR004443">
    <property type="entry name" value="YjeF_N_dom"/>
</dbReference>
<evidence type="ECO:0000256" key="17">
    <source>
        <dbReference type="HAMAP-Rule" id="MF_01965"/>
    </source>
</evidence>
<dbReference type="PIRSF" id="PIRSF017184">
    <property type="entry name" value="Nnr"/>
    <property type="match status" value="1"/>
</dbReference>
<evidence type="ECO:0000256" key="13">
    <source>
        <dbReference type="ARBA" id="ARBA00023268"/>
    </source>
</evidence>
<organism evidence="22 23">
    <name type="scientific">Patiriisocius marinus</name>
    <dbReference type="NCBI Taxonomy" id="1397112"/>
    <lineage>
        <taxon>Bacteria</taxon>
        <taxon>Pseudomonadati</taxon>
        <taxon>Bacteroidota</taxon>
        <taxon>Flavobacteriia</taxon>
        <taxon>Flavobacteriales</taxon>
        <taxon>Flavobacteriaceae</taxon>
        <taxon>Patiriisocius</taxon>
    </lineage>
</organism>
<evidence type="ECO:0000259" key="20">
    <source>
        <dbReference type="PROSITE" id="PS51383"/>
    </source>
</evidence>
<dbReference type="OrthoDB" id="9806925at2"/>
<comment type="similarity">
    <text evidence="18">Belongs to the NnrE/AIBP family.</text>
</comment>
<comment type="caution">
    <text evidence="18">Lacks conserved residue(s) required for the propagation of feature annotation.</text>
</comment>
<dbReference type="GO" id="GO:0052855">
    <property type="term" value="F:ADP-dependent NAD(P)H-hydrate dehydratase activity"/>
    <property type="evidence" value="ECO:0007669"/>
    <property type="project" value="UniProtKB-UniRule"/>
</dbReference>
<comment type="similarity">
    <text evidence="17">Belongs to the NnrD/CARKD family.</text>
</comment>
<dbReference type="EMBL" id="BKCG01000008">
    <property type="protein sequence ID" value="GER60486.1"/>
    <property type="molecule type" value="Genomic_DNA"/>
</dbReference>
<evidence type="ECO:0000313" key="23">
    <source>
        <dbReference type="Proteomes" id="UP000326509"/>
    </source>
</evidence>
<feature type="binding site" evidence="17">
    <location>
        <begin position="412"/>
        <end position="416"/>
    </location>
    <ligand>
        <name>AMP</name>
        <dbReference type="ChEBI" id="CHEBI:456215"/>
    </ligand>
</feature>
<comment type="cofactor">
    <cofactor evidence="17">
        <name>Mg(2+)</name>
        <dbReference type="ChEBI" id="CHEBI:18420"/>
    </cofactor>
</comment>
<feature type="domain" description="YjeF N-terminal" evidence="21">
    <location>
        <begin position="9"/>
        <end position="218"/>
    </location>
</feature>
<evidence type="ECO:0000256" key="12">
    <source>
        <dbReference type="ARBA" id="ARBA00023239"/>
    </source>
</evidence>
<evidence type="ECO:0000256" key="15">
    <source>
        <dbReference type="ARBA" id="ARBA00048238"/>
    </source>
</evidence>
<name>A0A5J4IZS4_9FLAO</name>
<gene>
    <name evidence="18" type="primary">nnrE</name>
    <name evidence="17" type="synonym">nnrD</name>
    <name evidence="22" type="ORF">ULMA_25940</name>
</gene>
<evidence type="ECO:0000256" key="7">
    <source>
        <dbReference type="ARBA" id="ARBA00022840"/>
    </source>
</evidence>
<dbReference type="PROSITE" id="PS51383">
    <property type="entry name" value="YJEF_C_3"/>
    <property type="match status" value="1"/>
</dbReference>
<evidence type="ECO:0000259" key="21">
    <source>
        <dbReference type="PROSITE" id="PS51385"/>
    </source>
</evidence>
<dbReference type="Pfam" id="PF03853">
    <property type="entry name" value="YjeF_N"/>
    <property type="match status" value="1"/>
</dbReference>
<dbReference type="InterPro" id="IPR036652">
    <property type="entry name" value="YjeF_N_dom_sf"/>
</dbReference>
<evidence type="ECO:0000256" key="5">
    <source>
        <dbReference type="ARBA" id="ARBA00022723"/>
    </source>
</evidence>
<dbReference type="Gene3D" id="3.40.1190.20">
    <property type="match status" value="1"/>
</dbReference>
<accession>A0A5J4IZS4</accession>
<keyword evidence="6 17" id="KW-0547">Nucleotide-binding</keyword>
<dbReference type="InterPro" id="IPR029056">
    <property type="entry name" value="Ribokinase-like"/>
</dbReference>
<comment type="catalytic activity">
    <reaction evidence="1 18 19">
        <text>(6R)-NADHX = (6S)-NADHX</text>
        <dbReference type="Rhea" id="RHEA:32215"/>
        <dbReference type="ChEBI" id="CHEBI:64074"/>
        <dbReference type="ChEBI" id="CHEBI:64075"/>
        <dbReference type="EC" id="5.1.99.6"/>
    </reaction>
</comment>
<evidence type="ECO:0000256" key="19">
    <source>
        <dbReference type="PIRNR" id="PIRNR017184"/>
    </source>
</evidence>
<feature type="binding site" evidence="17">
    <location>
        <position position="326"/>
    </location>
    <ligand>
        <name>(6S)-NADPHX</name>
        <dbReference type="ChEBI" id="CHEBI:64076"/>
    </ligand>
</feature>
<evidence type="ECO:0000256" key="10">
    <source>
        <dbReference type="ARBA" id="ARBA00023027"/>
    </source>
</evidence>
<comment type="catalytic activity">
    <reaction evidence="2 18 19">
        <text>(6R)-NADPHX = (6S)-NADPHX</text>
        <dbReference type="Rhea" id="RHEA:32227"/>
        <dbReference type="ChEBI" id="CHEBI:64076"/>
        <dbReference type="ChEBI" id="CHEBI:64077"/>
        <dbReference type="EC" id="5.1.99.6"/>
    </reaction>
</comment>
<sequence length="512" mass="55888">MKIFSSKQFYEADKITTEKQGITSVDLMERAATQIYGWLHQRLQGAQVPIHIFCGIGNNGGDGLALGRLLVENGYLVKCYIANYTDKRSPSFLTNYSRYKDVTKNWPLLMTCVEDFPAIAREDIIIDALFGIGLNRPPEGWVKQLIQHINTTPAYKLSIDIPSGLYAEQAITDHEAIIKPNHTLTFQAPKLSFFLPESGPYVTFYEILNIGLDEEYMQTTKPVAQLIAKPQAQRFYKQRNKYAHKGNFGHALVAAGSYGSMGAAVLSTKSTLRIGAGKVTAFIPECGYNIMQISVPEALVQTDVNPKVLSKIEFDFMPDAIAVGMGMGTGKESVAALRGLLKKVTCPILLDADALNCISSTKTLLKLIPQNAILTPHSGELERLIGEWSDDYDKIEKTKAFSKKYNVIVIIKGANTIIISEGEMYINTTGNPGMATAGSGDVLSGVITGLVAQGYDPLMSSVFGVYLHGSAGNIASQLIGFEAMIASDITEALGDAFIELFRQDEQQQAPAD</sequence>
<evidence type="ECO:0000256" key="8">
    <source>
        <dbReference type="ARBA" id="ARBA00022857"/>
    </source>
</evidence>
<dbReference type="AlphaFoldDB" id="A0A5J4IZS4"/>
<comment type="function">
    <text evidence="14 19">Bifunctional enzyme that catalyzes the epimerization of the S- and R-forms of NAD(P)HX and the dehydration of the S-form of NAD(P)HX at the expense of ADP, which is converted to AMP. This allows the repair of both epimers of NAD(P)HX, a damaged form of NAD(P)H that is a result of enzymatic or heat-dependent hydration.</text>
</comment>
<dbReference type="NCBIfam" id="TIGR00197">
    <property type="entry name" value="yjeF_nterm"/>
    <property type="match status" value="1"/>
</dbReference>
<feature type="domain" description="YjeF C-terminal" evidence="20">
    <location>
        <begin position="228"/>
        <end position="500"/>
    </location>
</feature>
<proteinExistence type="inferred from homology"/>
<comment type="catalytic activity">
    <reaction evidence="15 17 19">
        <text>(6S)-NADHX + ADP = AMP + phosphate + NADH + H(+)</text>
        <dbReference type="Rhea" id="RHEA:32223"/>
        <dbReference type="ChEBI" id="CHEBI:15378"/>
        <dbReference type="ChEBI" id="CHEBI:43474"/>
        <dbReference type="ChEBI" id="CHEBI:57945"/>
        <dbReference type="ChEBI" id="CHEBI:64074"/>
        <dbReference type="ChEBI" id="CHEBI:456215"/>
        <dbReference type="ChEBI" id="CHEBI:456216"/>
        <dbReference type="EC" id="4.2.1.136"/>
    </reaction>
</comment>
<feature type="binding site" evidence="17">
    <location>
        <position position="263"/>
    </location>
    <ligand>
        <name>(6S)-NADPHX</name>
        <dbReference type="ChEBI" id="CHEBI:64076"/>
    </ligand>
</feature>
<dbReference type="CDD" id="cd01171">
    <property type="entry name" value="YXKO-related"/>
    <property type="match status" value="1"/>
</dbReference>
<protein>
    <recommendedName>
        <fullName evidence="19">Bifunctional NAD(P)H-hydrate repair enzyme</fullName>
    </recommendedName>
    <alternativeName>
        <fullName evidence="19">Nicotinamide nucleotide repair protein</fullName>
    </alternativeName>
    <domain>
        <recommendedName>
            <fullName evidence="19">ADP-dependent (S)-NAD(P)H-hydrate dehydratase</fullName>
            <ecNumber evidence="19">4.2.1.136</ecNumber>
        </recommendedName>
        <alternativeName>
            <fullName evidence="19">ADP-dependent NAD(P)HX dehydratase</fullName>
        </alternativeName>
    </domain>
    <domain>
        <recommendedName>
            <fullName evidence="19">NAD(P)H-hydrate epimerase</fullName>
            <ecNumber evidence="19">5.1.99.6</ecNumber>
        </recommendedName>
    </domain>
</protein>
<keyword evidence="7 17" id="KW-0067">ATP-binding</keyword>
<evidence type="ECO:0000256" key="1">
    <source>
        <dbReference type="ARBA" id="ARBA00000013"/>
    </source>
</evidence>
<comment type="catalytic activity">
    <reaction evidence="16 17 19">
        <text>(6S)-NADPHX + ADP = AMP + phosphate + NADPH + H(+)</text>
        <dbReference type="Rhea" id="RHEA:32235"/>
        <dbReference type="ChEBI" id="CHEBI:15378"/>
        <dbReference type="ChEBI" id="CHEBI:43474"/>
        <dbReference type="ChEBI" id="CHEBI:57783"/>
        <dbReference type="ChEBI" id="CHEBI:64076"/>
        <dbReference type="ChEBI" id="CHEBI:456215"/>
        <dbReference type="ChEBI" id="CHEBI:456216"/>
        <dbReference type="EC" id="4.2.1.136"/>
    </reaction>
</comment>
<dbReference type="Pfam" id="PF01256">
    <property type="entry name" value="Carb_kinase"/>
    <property type="match status" value="1"/>
</dbReference>
<dbReference type="EC" id="4.2.1.136" evidence="19"/>
<evidence type="ECO:0000256" key="9">
    <source>
        <dbReference type="ARBA" id="ARBA00022958"/>
    </source>
</evidence>
<dbReference type="GO" id="GO:0005524">
    <property type="term" value="F:ATP binding"/>
    <property type="evidence" value="ECO:0007669"/>
    <property type="project" value="UniProtKB-UniRule"/>
</dbReference>
<dbReference type="HAMAP" id="MF_01966">
    <property type="entry name" value="NADHX_epimerase"/>
    <property type="match status" value="1"/>
</dbReference>
<keyword evidence="12 17" id="KW-0456">Lyase</keyword>
<comment type="similarity">
    <text evidence="4 19">In the C-terminal section; belongs to the NnrD/CARKD family.</text>
</comment>
<comment type="function">
    <text evidence="17">Catalyzes the dehydration of the S-form of NAD(P)HX at the expense of ADP, which is converted to AMP. Together with NAD(P)HX epimerase, which catalyzes the epimerization of the S- and R-forms, the enzyme allows the repair of both epimers of NAD(P)HX, a damaged form of NAD(P)H that is a result of enzymatic or heat-dependent hydration.</text>
</comment>
<dbReference type="SUPFAM" id="SSF64153">
    <property type="entry name" value="YjeF N-terminal domain-like"/>
    <property type="match status" value="1"/>
</dbReference>
<dbReference type="RefSeq" id="WP_151674922.1">
    <property type="nucleotide sequence ID" value="NZ_BKCG01000008.1"/>
</dbReference>
<feature type="binding site" evidence="17">
    <location>
        <position position="440"/>
    </location>
    <ligand>
        <name>AMP</name>
        <dbReference type="ChEBI" id="CHEBI:456215"/>
    </ligand>
</feature>
<dbReference type="SUPFAM" id="SSF53613">
    <property type="entry name" value="Ribokinase-like"/>
    <property type="match status" value="1"/>
</dbReference>
<dbReference type="HAMAP" id="MF_01965">
    <property type="entry name" value="NADHX_dehydratase"/>
    <property type="match status" value="1"/>
</dbReference>
<dbReference type="InterPro" id="IPR030677">
    <property type="entry name" value="Nnr"/>
</dbReference>
<comment type="function">
    <text evidence="18">Catalyzes the epimerization of the S- and R-forms of NAD(P)HX, a damaged form of NAD(P)H that is a result of enzymatic or heat-dependent hydration. This is a prerequisite for the S-specific NAD(P)H-hydrate dehydratase to allow the repair of both epimers of NAD(P)HX.</text>
</comment>
<keyword evidence="10 17" id="KW-0520">NAD</keyword>
<dbReference type="Proteomes" id="UP000326509">
    <property type="component" value="Unassembled WGS sequence"/>
</dbReference>
<evidence type="ECO:0000256" key="11">
    <source>
        <dbReference type="ARBA" id="ARBA00023235"/>
    </source>
</evidence>
<dbReference type="GO" id="GO:0046872">
    <property type="term" value="F:metal ion binding"/>
    <property type="evidence" value="ECO:0007669"/>
    <property type="project" value="UniProtKB-UniRule"/>
</dbReference>
<keyword evidence="8 17" id="KW-0521">NADP</keyword>
<reference evidence="22 23" key="1">
    <citation type="submission" date="2019-08" db="EMBL/GenBank/DDBJ databases">
        <title>Draft genome sequence of Ulvibacter marinus type strain NBRC 109484.</title>
        <authorList>
            <person name="Kawano K."/>
            <person name="Ushijima N."/>
            <person name="Kihara M."/>
            <person name="Itoh H."/>
        </authorList>
    </citation>
    <scope>NUCLEOTIDE SEQUENCE [LARGE SCALE GENOMIC DNA]</scope>
    <source>
        <strain evidence="22 23">NBRC 109484</strain>
    </source>
</reference>
<dbReference type="Gene3D" id="3.40.50.10260">
    <property type="entry name" value="YjeF N-terminal domain"/>
    <property type="match status" value="1"/>
</dbReference>
<dbReference type="PROSITE" id="PS51385">
    <property type="entry name" value="YJEF_N"/>
    <property type="match status" value="1"/>
</dbReference>
<feature type="binding site" evidence="18">
    <location>
        <position position="163"/>
    </location>
    <ligand>
        <name>K(+)</name>
        <dbReference type="ChEBI" id="CHEBI:29103"/>
    </ligand>
</feature>
<comment type="cofactor">
    <cofactor evidence="18 19">
        <name>K(+)</name>
        <dbReference type="ChEBI" id="CHEBI:29103"/>
    </cofactor>
    <text evidence="18 19">Binds 1 potassium ion per subunit.</text>
</comment>
<feature type="binding site" evidence="18">
    <location>
        <position position="160"/>
    </location>
    <ligand>
        <name>(6S)-NADPHX</name>
        <dbReference type="ChEBI" id="CHEBI:64076"/>
    </ligand>
</feature>
<feature type="binding site" evidence="18">
    <location>
        <begin position="58"/>
        <end position="62"/>
    </location>
    <ligand>
        <name>(6S)-NADPHX</name>
        <dbReference type="ChEBI" id="CHEBI:64076"/>
    </ligand>
</feature>
<feature type="binding site" evidence="17">
    <location>
        <position position="441"/>
    </location>
    <ligand>
        <name>(6S)-NADPHX</name>
        <dbReference type="ChEBI" id="CHEBI:64076"/>
    </ligand>
</feature>
<dbReference type="InterPro" id="IPR000631">
    <property type="entry name" value="CARKD"/>
</dbReference>
<dbReference type="InterPro" id="IPR017953">
    <property type="entry name" value="Carbohydrate_kinase_pred_CS"/>
</dbReference>
<evidence type="ECO:0000256" key="18">
    <source>
        <dbReference type="HAMAP-Rule" id="MF_01966"/>
    </source>
</evidence>
<feature type="binding site" evidence="18">
    <location>
        <begin position="131"/>
        <end position="137"/>
    </location>
    <ligand>
        <name>(6S)-NADPHX</name>
        <dbReference type="ChEBI" id="CHEBI:64076"/>
    </ligand>
</feature>
<evidence type="ECO:0000256" key="6">
    <source>
        <dbReference type="ARBA" id="ARBA00022741"/>
    </source>
</evidence>
<feature type="binding site" evidence="18">
    <location>
        <position position="59"/>
    </location>
    <ligand>
        <name>K(+)</name>
        <dbReference type="ChEBI" id="CHEBI:29103"/>
    </ligand>
</feature>
<dbReference type="EC" id="5.1.99.6" evidence="19"/>
<evidence type="ECO:0000256" key="3">
    <source>
        <dbReference type="ARBA" id="ARBA00006001"/>
    </source>
</evidence>
<feature type="binding site" evidence="17">
    <location>
        <position position="377"/>
    </location>
    <ligand>
        <name>(6S)-NADPHX</name>
        <dbReference type="ChEBI" id="CHEBI:64076"/>
    </ligand>
</feature>
<keyword evidence="5 18" id="KW-0479">Metal-binding</keyword>
<evidence type="ECO:0000256" key="4">
    <source>
        <dbReference type="ARBA" id="ARBA00009524"/>
    </source>
</evidence>
<dbReference type="GO" id="GO:0110051">
    <property type="term" value="P:metabolite repair"/>
    <property type="evidence" value="ECO:0007669"/>
    <property type="project" value="TreeGrafter"/>
</dbReference>
<dbReference type="PANTHER" id="PTHR12592:SF0">
    <property type="entry name" value="ATP-DEPENDENT (S)-NAD(P)H-HYDRATE DEHYDRATASE"/>
    <property type="match status" value="1"/>
</dbReference>
<dbReference type="GO" id="GO:0046496">
    <property type="term" value="P:nicotinamide nucleotide metabolic process"/>
    <property type="evidence" value="ECO:0007669"/>
    <property type="project" value="UniProtKB-UniRule"/>
</dbReference>
<keyword evidence="13" id="KW-0511">Multifunctional enzyme</keyword>
<keyword evidence="23" id="KW-1185">Reference proteome</keyword>
<keyword evidence="9 18" id="KW-0630">Potassium</keyword>
<dbReference type="NCBIfam" id="TIGR00196">
    <property type="entry name" value="yjeF_cterm"/>
    <property type="match status" value="1"/>
</dbReference>
<dbReference type="PROSITE" id="PS01050">
    <property type="entry name" value="YJEF_C_2"/>
    <property type="match status" value="1"/>
</dbReference>
<keyword evidence="11 18" id="KW-0413">Isomerase</keyword>
<evidence type="ECO:0000256" key="2">
    <source>
        <dbReference type="ARBA" id="ARBA00000909"/>
    </source>
</evidence>
<comment type="subunit">
    <text evidence="17">Homotetramer.</text>
</comment>
<dbReference type="GO" id="GO:0052856">
    <property type="term" value="F:NAD(P)HX epimerase activity"/>
    <property type="evidence" value="ECO:0007669"/>
    <property type="project" value="UniProtKB-UniRule"/>
</dbReference>
<comment type="caution">
    <text evidence="22">The sequence shown here is derived from an EMBL/GenBank/DDBJ whole genome shotgun (WGS) entry which is preliminary data.</text>
</comment>
<comment type="similarity">
    <text evidence="3 19">In the N-terminal section; belongs to the NnrE/AIBP family.</text>
</comment>
<feature type="binding site" evidence="18">
    <location>
        <position position="127"/>
    </location>
    <ligand>
        <name>K(+)</name>
        <dbReference type="ChEBI" id="CHEBI:29103"/>
    </ligand>
</feature>
<dbReference type="PANTHER" id="PTHR12592">
    <property type="entry name" value="ATP-DEPENDENT (S)-NAD(P)H-HYDRATE DEHYDRATASE FAMILY MEMBER"/>
    <property type="match status" value="1"/>
</dbReference>
<evidence type="ECO:0000313" key="22">
    <source>
        <dbReference type="EMBL" id="GER60486.1"/>
    </source>
</evidence>